<sequence>MFGALWVKLLLSLVFVLSVATDLQASTYSVLEKVKEAKNVLAPYQPRFKLLYTNAPKTKKKRTQKKIPYALEREVALIGLNMKDGTLRRFDFSETVTLDPKKRPKVTPPQVIASNDECAVIWRGGSRWGYKRNLLLDCQGQYFVVLRIMMPSYRSEPTIITGQKSGKRKCVSGPKQIITGAYSPYAPELYQKDLVREGRLYLESVILKALQQLSAAYVRSKTPQEEYLSETASLELLQALLINEHMDSEEFLAALSVKPLVESYWVEIALNKEGTHGLSVSPADAVGIAQFICPSYAEDLTAFPEAKLDAAFLRGMRDHVNAIKAMVVHMDLDAALRWSLKTRSFCGMLAERMEECKAVSYFAGPKKLHAVVDARSQLWDTRGVITKGKRKFFPPQLGEQALIYLQKFRKIREYLLET</sequence>
<protein>
    <recommendedName>
        <fullName evidence="4">Transglycosylase SLT domain-containing protein</fullName>
    </recommendedName>
</protein>
<proteinExistence type="predicted"/>
<dbReference type="EMBL" id="CP066690">
    <property type="protein sequence ID" value="QQG45528.1"/>
    <property type="molecule type" value="Genomic_DNA"/>
</dbReference>
<evidence type="ECO:0000256" key="1">
    <source>
        <dbReference type="SAM" id="SignalP"/>
    </source>
</evidence>
<dbReference type="Proteomes" id="UP000595618">
    <property type="component" value="Chromosome"/>
</dbReference>
<feature type="chain" id="PRO_5032918625" description="Transglycosylase SLT domain-containing protein" evidence="1">
    <location>
        <begin position="26"/>
        <end position="418"/>
    </location>
</feature>
<reference evidence="2 3" key="1">
    <citation type="submission" date="2020-07" db="EMBL/GenBank/DDBJ databases">
        <title>Huge and variable diversity of episymbiotic CPR bacteria and DPANN archaea in groundwater ecosystems.</title>
        <authorList>
            <person name="He C.Y."/>
            <person name="Keren R."/>
            <person name="Whittaker M."/>
            <person name="Farag I.F."/>
            <person name="Doudna J."/>
            <person name="Cate J.H.D."/>
            <person name="Banfield J.F."/>
        </authorList>
    </citation>
    <scope>NUCLEOTIDE SEQUENCE [LARGE SCALE GENOMIC DNA]</scope>
    <source>
        <strain evidence="2">NC_groundwater_541_Ag_S-0.1um_46_50</strain>
    </source>
</reference>
<dbReference type="AlphaFoldDB" id="A0A7T5USC1"/>
<evidence type="ECO:0000313" key="3">
    <source>
        <dbReference type="Proteomes" id="UP000595618"/>
    </source>
</evidence>
<accession>A0A7T5USC1</accession>
<organism evidence="2 3">
    <name type="scientific">Candidatus Sungiibacteriota bacterium</name>
    <dbReference type="NCBI Taxonomy" id="2750080"/>
    <lineage>
        <taxon>Bacteria</taxon>
        <taxon>Candidatus Sungiibacteriota</taxon>
    </lineage>
</organism>
<name>A0A7T5USC1_9BACT</name>
<keyword evidence="1" id="KW-0732">Signal</keyword>
<feature type="signal peptide" evidence="1">
    <location>
        <begin position="1"/>
        <end position="25"/>
    </location>
</feature>
<gene>
    <name evidence="2" type="ORF">HYW89_01150</name>
</gene>
<evidence type="ECO:0000313" key="2">
    <source>
        <dbReference type="EMBL" id="QQG45528.1"/>
    </source>
</evidence>
<evidence type="ECO:0008006" key="4">
    <source>
        <dbReference type="Google" id="ProtNLM"/>
    </source>
</evidence>